<reference evidence="3" key="1">
    <citation type="submission" date="2016-10" db="EMBL/GenBank/DDBJ databases">
        <authorList>
            <person name="Varghese N."/>
            <person name="Submissions S."/>
        </authorList>
    </citation>
    <scope>NUCLEOTIDE SEQUENCE [LARGE SCALE GENOMIC DNA]</scope>
    <source>
        <strain evidence="3">SP</strain>
    </source>
</reference>
<feature type="transmembrane region" description="Helical" evidence="1">
    <location>
        <begin position="139"/>
        <end position="160"/>
    </location>
</feature>
<sequence>MKAKNNMVKVTTDMSLLQLSWSAWFLSFVLIAYAFFASTFFQRLGVGGDMEISREGFVLFAYNPAKIYMLVIGIISVSSFLKFYVQQGVTRKDYFFGATAAAVIVSVILMSVAGIATVVEGWIHSAAGSSTFLGEESSLIVIVIVCAVQILVYYIAGWLIGAGFYRYGVLVGMLYIALATAAVFVADILLEVEQKNPLEMLFRFTNISFQELPFYVSFVGAFLLLAVMLWIVRATTKRVPIKME</sequence>
<keyword evidence="1" id="KW-0472">Membrane</keyword>
<dbReference type="EMBL" id="FNPI01000021">
    <property type="protein sequence ID" value="SDZ61634.1"/>
    <property type="molecule type" value="Genomic_DNA"/>
</dbReference>
<evidence type="ECO:0000313" key="3">
    <source>
        <dbReference type="Proteomes" id="UP000198935"/>
    </source>
</evidence>
<dbReference type="OrthoDB" id="2388713at2"/>
<accession>A0A1H3UGX5</accession>
<protein>
    <submittedName>
        <fullName evidence="2">Uncharacterized protein</fullName>
    </submittedName>
</protein>
<gene>
    <name evidence="2" type="ORF">SAMN05421736_12154</name>
</gene>
<keyword evidence="3" id="KW-1185">Reference proteome</keyword>
<feature type="transmembrane region" description="Helical" evidence="1">
    <location>
        <begin position="167"/>
        <end position="192"/>
    </location>
</feature>
<dbReference type="STRING" id="1503961.SAMN05421736_12154"/>
<keyword evidence="1" id="KW-1133">Transmembrane helix</keyword>
<dbReference type="Proteomes" id="UP000198935">
    <property type="component" value="Unassembled WGS sequence"/>
</dbReference>
<organism evidence="2 3">
    <name type="scientific">Evansella caseinilytica</name>
    <dbReference type="NCBI Taxonomy" id="1503961"/>
    <lineage>
        <taxon>Bacteria</taxon>
        <taxon>Bacillati</taxon>
        <taxon>Bacillota</taxon>
        <taxon>Bacilli</taxon>
        <taxon>Bacillales</taxon>
        <taxon>Bacillaceae</taxon>
        <taxon>Evansella</taxon>
    </lineage>
</organism>
<proteinExistence type="predicted"/>
<keyword evidence="1" id="KW-0812">Transmembrane</keyword>
<evidence type="ECO:0000256" key="1">
    <source>
        <dbReference type="SAM" id="Phobius"/>
    </source>
</evidence>
<name>A0A1H3UGX5_9BACI</name>
<feature type="transmembrane region" description="Helical" evidence="1">
    <location>
        <begin position="212"/>
        <end position="232"/>
    </location>
</feature>
<evidence type="ECO:0000313" key="2">
    <source>
        <dbReference type="EMBL" id="SDZ61634.1"/>
    </source>
</evidence>
<feature type="transmembrane region" description="Helical" evidence="1">
    <location>
        <begin position="67"/>
        <end position="85"/>
    </location>
</feature>
<feature type="transmembrane region" description="Helical" evidence="1">
    <location>
        <begin position="94"/>
        <end position="119"/>
    </location>
</feature>
<feature type="transmembrane region" description="Helical" evidence="1">
    <location>
        <begin position="21"/>
        <end position="41"/>
    </location>
</feature>
<dbReference type="AlphaFoldDB" id="A0A1H3UGX5"/>